<evidence type="ECO:0008006" key="7">
    <source>
        <dbReference type="Google" id="ProtNLM"/>
    </source>
</evidence>
<keyword evidence="2" id="KW-0472">Membrane</keyword>
<protein>
    <recommendedName>
        <fullName evidence="7">DOMON domain-containing protein</fullName>
    </recommendedName>
</protein>
<dbReference type="PROSITE" id="PS50836">
    <property type="entry name" value="DOMON"/>
    <property type="match status" value="3"/>
</dbReference>
<dbReference type="SMART" id="SM00664">
    <property type="entry name" value="DoH"/>
    <property type="match status" value="4"/>
</dbReference>
<dbReference type="AlphaFoldDB" id="A0AAD5MRQ8"/>
<feature type="transmembrane region" description="Helical" evidence="2">
    <location>
        <begin position="847"/>
        <end position="869"/>
    </location>
</feature>
<dbReference type="InterPro" id="IPR036364">
    <property type="entry name" value="SEA_dom_sf"/>
</dbReference>
<keyword evidence="6" id="KW-1185">Reference proteome</keyword>
<gene>
    <name evidence="5" type="ORF">KIN20_023436</name>
</gene>
<evidence type="ECO:0000259" key="3">
    <source>
        <dbReference type="PROSITE" id="PS50024"/>
    </source>
</evidence>
<evidence type="ECO:0000313" key="6">
    <source>
        <dbReference type="Proteomes" id="UP001196413"/>
    </source>
</evidence>
<dbReference type="EMBL" id="JAHQIW010004752">
    <property type="protein sequence ID" value="KAJ1363545.1"/>
    <property type="molecule type" value="Genomic_DNA"/>
</dbReference>
<dbReference type="Proteomes" id="UP001196413">
    <property type="component" value="Unassembled WGS sequence"/>
</dbReference>
<feature type="region of interest" description="Disordered" evidence="1">
    <location>
        <begin position="911"/>
        <end position="937"/>
    </location>
</feature>
<dbReference type="Pfam" id="PF01390">
    <property type="entry name" value="SEA"/>
    <property type="match status" value="1"/>
</dbReference>
<dbReference type="PROSITE" id="PS50024">
    <property type="entry name" value="SEA"/>
    <property type="match status" value="1"/>
</dbReference>
<dbReference type="Gene3D" id="2.60.40.1210">
    <property type="entry name" value="Cellobiose dehydrogenase, cytochrome domain"/>
    <property type="match status" value="1"/>
</dbReference>
<evidence type="ECO:0000313" key="5">
    <source>
        <dbReference type="EMBL" id="KAJ1363545.1"/>
    </source>
</evidence>
<dbReference type="CDD" id="cd09631">
    <property type="entry name" value="DOMON_DOH"/>
    <property type="match status" value="4"/>
</dbReference>
<feature type="compositionally biased region" description="Polar residues" evidence="1">
    <location>
        <begin position="913"/>
        <end position="924"/>
    </location>
</feature>
<reference evidence="5" key="1">
    <citation type="submission" date="2021-06" db="EMBL/GenBank/DDBJ databases">
        <title>Parelaphostrongylus tenuis whole genome reference sequence.</title>
        <authorList>
            <person name="Garwood T.J."/>
            <person name="Larsen P.A."/>
            <person name="Fountain-Jones N.M."/>
            <person name="Garbe J.R."/>
            <person name="Macchietto M.G."/>
            <person name="Kania S.A."/>
            <person name="Gerhold R.W."/>
            <person name="Richards J.E."/>
            <person name="Wolf T.M."/>
        </authorList>
    </citation>
    <scope>NUCLEOTIDE SEQUENCE</scope>
    <source>
        <strain evidence="5">MNPRO001-30</strain>
        <tissue evidence="5">Meninges</tissue>
    </source>
</reference>
<keyword evidence="2" id="KW-1133">Transmembrane helix</keyword>
<proteinExistence type="predicted"/>
<feature type="domain" description="SEA" evidence="3">
    <location>
        <begin position="721"/>
        <end position="831"/>
    </location>
</feature>
<name>A0AAD5MRQ8_PARTN</name>
<dbReference type="SUPFAM" id="SSF82671">
    <property type="entry name" value="SEA domain"/>
    <property type="match status" value="1"/>
</dbReference>
<organism evidence="5 6">
    <name type="scientific">Parelaphostrongylus tenuis</name>
    <name type="common">Meningeal worm</name>
    <dbReference type="NCBI Taxonomy" id="148309"/>
    <lineage>
        <taxon>Eukaryota</taxon>
        <taxon>Metazoa</taxon>
        <taxon>Ecdysozoa</taxon>
        <taxon>Nematoda</taxon>
        <taxon>Chromadorea</taxon>
        <taxon>Rhabditida</taxon>
        <taxon>Rhabditina</taxon>
        <taxon>Rhabditomorpha</taxon>
        <taxon>Strongyloidea</taxon>
        <taxon>Metastrongylidae</taxon>
        <taxon>Parelaphostrongylus</taxon>
    </lineage>
</organism>
<dbReference type="Pfam" id="PF03351">
    <property type="entry name" value="DOMON"/>
    <property type="match status" value="4"/>
</dbReference>
<dbReference type="InterPro" id="IPR000082">
    <property type="entry name" value="SEA_dom"/>
</dbReference>
<sequence>MDYRISPLYCLTLGPVNWPKTSCSLDADMLIVKSTDGVLSLHDMYSDGYGAPTREKQQDLFTPDVIGTHANGVLRAQFMRKRNTGDEYDKSFSKECWKMMFPVSGGKHDESGNITIHTSAPLVSEKEVCIRSCREEKKDDLDRPVCENSFRYPPKCSGDECEYVASWTYDSAKDDVRFQISSKNIGRWTGIGFSKDGQMTNSDIYTGWVFEGKAFVTDRFAYGRQLPAIDPADRQNIYDIGGRIEDETQTFWFRRPVHSKDQLTDFPLDQCWYFMFPVGGGRVLARKSSDFTNPRTPIGYHDLYQPRVSEKKICICDSDGKQISTRSRKRRQAGTTAVTSAMSSFDPFAPNAMECTDMVVGAVMNGRARVKDLYSPTKTTPRLDSAFGGSDSLTAAAAFSEDGITTVVFRKKLKASEKWDHSIEGPMTVIWAKGVNPSNYVHTTGGSPIHADPNFFTKNTFKYHGRNQRGSLTIDFLQDTKKEKLIHGLNIDASTCSGSYAFPANCVAESAEKRCQYVVKWISDGEVARFSVKALMKPSQWVAIGFSPNGAMAGSDVIVIRLEPEKEVTVTDQFMINYGSPVVDEQQDIFDVETSWDGGILVANFSRELYSKDQNDIDLRKCVHLLFTPSANVIEPNGEIRKHRETPFASKMKVCLNTCSEMPSKTIKLEPKEETNVEGMVTPKPKTHVEQSSPKTTAEVLIPPVIKASPPLVVYDPTEPVKSRYVLRVRILNKNYVPDLADPQSEYYHSFTKTITSAVNELLAKRWKDMQVSKLLGYYKGSVIAEFEIVSTGDVPRPIEVKSLFEENAIRGSIGDLVIEPSTIKANLVASPSKEEEVHEKAYVRNMVVIAASTLLLLFAVLCTCCLLCRVRRTSKYDSYPVQHGAPYFYGNGIAKAPNGFDNAAFHNHQRHYSQATTASTKPSGSPPSADGLDAVPPGGIGETTYHEWYSKVGSKPASQQHEEAMAVVRPPSATPYVSYPNDPSGYYTLGGEHRTGSANKHIRSPF</sequence>
<feature type="domain" description="DOMON" evidence="4">
    <location>
        <begin position="307"/>
        <end position="434"/>
    </location>
</feature>
<dbReference type="InterPro" id="IPR045266">
    <property type="entry name" value="DOH_DOMON"/>
</dbReference>
<evidence type="ECO:0000256" key="1">
    <source>
        <dbReference type="SAM" id="MobiDB-lite"/>
    </source>
</evidence>
<feature type="region of interest" description="Disordered" evidence="1">
    <location>
        <begin position="988"/>
        <end position="1007"/>
    </location>
</feature>
<comment type="caution">
    <text evidence="5">The sequence shown here is derived from an EMBL/GenBank/DDBJ whole genome shotgun (WGS) entry which is preliminary data.</text>
</comment>
<keyword evidence="2" id="KW-0812">Transmembrane</keyword>
<feature type="domain" description="DOMON" evidence="4">
    <location>
        <begin position="161"/>
        <end position="280"/>
    </location>
</feature>
<feature type="domain" description="DOMON" evidence="4">
    <location>
        <begin position="515"/>
        <end position="631"/>
    </location>
</feature>
<dbReference type="InterPro" id="IPR005018">
    <property type="entry name" value="DOMON_domain"/>
</dbReference>
<evidence type="ECO:0000259" key="4">
    <source>
        <dbReference type="PROSITE" id="PS50836"/>
    </source>
</evidence>
<dbReference type="PANTHER" id="PTHR46901:SF3">
    <property type="entry name" value="EGF-LIKE DOMAIN-CONTAINING PROTEIN"/>
    <property type="match status" value="1"/>
</dbReference>
<dbReference type="PANTHER" id="PTHR46901">
    <property type="entry name" value="GH04942P"/>
    <property type="match status" value="1"/>
</dbReference>
<evidence type="ECO:0000256" key="2">
    <source>
        <dbReference type="SAM" id="Phobius"/>
    </source>
</evidence>
<dbReference type="SUPFAM" id="SSF49344">
    <property type="entry name" value="CBD9-like"/>
    <property type="match status" value="1"/>
</dbReference>
<accession>A0AAD5MRQ8</accession>